<name>M4VN81_9BACT</name>
<gene>
    <name evidence="4" type="ORF">A11Q_314</name>
</gene>
<dbReference type="InterPro" id="IPR052520">
    <property type="entry name" value="ATL_DNA_repair"/>
</dbReference>
<dbReference type="RefSeq" id="WP_015469024.1">
    <property type="nucleotide sequence ID" value="NC_020813.1"/>
</dbReference>
<keyword evidence="5" id="KW-1185">Reference proteome</keyword>
<evidence type="ECO:0000256" key="1">
    <source>
        <dbReference type="ARBA" id="ARBA00022763"/>
    </source>
</evidence>
<reference evidence="4 5" key="1">
    <citation type="journal article" date="2013" name="ISME J.">
        <title>By their genes ye shall know them: genomic signatures of predatory bacteria.</title>
        <authorList>
            <person name="Pasternak Z."/>
            <person name="Pietrokovski S."/>
            <person name="Rotem O."/>
            <person name="Gophna U."/>
            <person name="Lurie-Weinberger M.N."/>
            <person name="Jurkevitch E."/>
        </authorList>
    </citation>
    <scope>NUCLEOTIDE SEQUENCE [LARGE SCALE GENOMIC DNA]</scope>
    <source>
        <strain evidence="4 5">JSS</strain>
    </source>
</reference>
<dbReference type="PANTHER" id="PTHR42942:SF1">
    <property type="entry name" value="ALKYLTRANSFERASE-LIKE PROTEIN 1"/>
    <property type="match status" value="1"/>
</dbReference>
<dbReference type="Proteomes" id="UP000012040">
    <property type="component" value="Chromosome"/>
</dbReference>
<dbReference type="KEGG" id="bex:A11Q_314"/>
<evidence type="ECO:0000259" key="3">
    <source>
        <dbReference type="Pfam" id="PF01035"/>
    </source>
</evidence>
<feature type="region of interest" description="Disordered" evidence="2">
    <location>
        <begin position="114"/>
        <end position="133"/>
    </location>
</feature>
<dbReference type="HOGENOM" id="CLU_000445_52_5_7"/>
<accession>M4VN81</accession>
<dbReference type="InterPro" id="IPR014048">
    <property type="entry name" value="MethylDNA_cys_MeTrfase_DNA-bd"/>
</dbReference>
<organism evidence="4 5">
    <name type="scientific">Pseudobdellovibrio exovorus JSS</name>
    <dbReference type="NCBI Taxonomy" id="1184267"/>
    <lineage>
        <taxon>Bacteria</taxon>
        <taxon>Pseudomonadati</taxon>
        <taxon>Bdellovibrionota</taxon>
        <taxon>Bdellovibrionia</taxon>
        <taxon>Bdellovibrionales</taxon>
        <taxon>Pseudobdellovibrionaceae</taxon>
        <taxon>Pseudobdellovibrio</taxon>
    </lineage>
</organism>
<feature type="compositionally biased region" description="Basic residues" evidence="2">
    <location>
        <begin position="116"/>
        <end position="126"/>
    </location>
</feature>
<keyword evidence="1" id="KW-0227">DNA damage</keyword>
<dbReference type="Gene3D" id="1.10.10.10">
    <property type="entry name" value="Winged helix-like DNA-binding domain superfamily/Winged helix DNA-binding domain"/>
    <property type="match status" value="1"/>
</dbReference>
<dbReference type="AlphaFoldDB" id="M4VN81"/>
<evidence type="ECO:0000313" key="5">
    <source>
        <dbReference type="Proteomes" id="UP000012040"/>
    </source>
</evidence>
<protein>
    <recommendedName>
        <fullName evidence="3">Methylated-DNA-[protein]-cysteine S-methyltransferase DNA binding domain-containing protein</fullName>
    </recommendedName>
</protein>
<dbReference type="PANTHER" id="PTHR42942">
    <property type="entry name" value="6-O-METHYLGUANINE DNA METHYLTRANSFERASE"/>
    <property type="match status" value="1"/>
</dbReference>
<feature type="domain" description="Methylated-DNA-[protein]-cysteine S-methyltransferase DNA binding" evidence="3">
    <location>
        <begin position="11"/>
        <end position="93"/>
    </location>
</feature>
<dbReference type="CDD" id="cd06445">
    <property type="entry name" value="ATase"/>
    <property type="match status" value="1"/>
</dbReference>
<dbReference type="InterPro" id="IPR036217">
    <property type="entry name" value="MethylDNA_cys_MeTrfase_DNAb"/>
</dbReference>
<dbReference type="Pfam" id="PF01035">
    <property type="entry name" value="DNA_binding_1"/>
    <property type="match status" value="1"/>
</dbReference>
<dbReference type="PATRIC" id="fig|1184267.3.peg.315"/>
<evidence type="ECO:0000256" key="2">
    <source>
        <dbReference type="SAM" id="MobiDB-lite"/>
    </source>
</evidence>
<dbReference type="GO" id="GO:0003824">
    <property type="term" value="F:catalytic activity"/>
    <property type="evidence" value="ECO:0007669"/>
    <property type="project" value="InterPro"/>
</dbReference>
<proteinExistence type="predicted"/>
<dbReference type="eggNOG" id="COG3695">
    <property type="taxonomic scope" value="Bacteria"/>
</dbReference>
<sequence length="133" mass="15170">MKSKQPRELTPFTKKVIQVIKKIPKGRVASYGQIATLAGNSGGARGVVWILHSCSDAYDLPWHRVVNSQGLIAIPADRKHHREQRKRLLDEGVLFLSASHVDFKKFQWSKTIPKTSLKKSPKKTNLRKPQMFR</sequence>
<dbReference type="SUPFAM" id="SSF46767">
    <property type="entry name" value="Methylated DNA-protein cysteine methyltransferase, C-terminal domain"/>
    <property type="match status" value="1"/>
</dbReference>
<dbReference type="InterPro" id="IPR036388">
    <property type="entry name" value="WH-like_DNA-bd_sf"/>
</dbReference>
<evidence type="ECO:0000313" key="4">
    <source>
        <dbReference type="EMBL" id="AGH94534.1"/>
    </source>
</evidence>
<dbReference type="EMBL" id="CP003537">
    <property type="protein sequence ID" value="AGH94534.1"/>
    <property type="molecule type" value="Genomic_DNA"/>
</dbReference>
<dbReference type="GO" id="GO:0006281">
    <property type="term" value="P:DNA repair"/>
    <property type="evidence" value="ECO:0007669"/>
    <property type="project" value="InterPro"/>
</dbReference>